<accession>A0A3Q9RIR5</accession>
<reference evidence="1 2" key="1">
    <citation type="submission" date="2018-01" db="EMBL/GenBank/DDBJ databases">
        <title>Bacillus asahii Genome sequencing and assembly.</title>
        <authorList>
            <person name="Jiang H."/>
            <person name="Feng Y."/>
            <person name="Zhao F."/>
            <person name="Lin X."/>
        </authorList>
    </citation>
    <scope>NUCLEOTIDE SEQUENCE [LARGE SCALE GENOMIC DNA]</scope>
    <source>
        <strain evidence="1 2">OM18</strain>
    </source>
</reference>
<proteinExistence type="predicted"/>
<dbReference type="KEGG" id="pasa:BAOM_1956"/>
<sequence length="45" mass="5209">MNKTGGAKYEIYDRVYTTEQNQTWFIAENYGAHEETSEINVGLHV</sequence>
<evidence type="ECO:0000313" key="2">
    <source>
        <dbReference type="Proteomes" id="UP000283095"/>
    </source>
</evidence>
<gene>
    <name evidence="1" type="ORF">BAOM_1956</name>
</gene>
<dbReference type="Proteomes" id="UP000283095">
    <property type="component" value="Chromosome"/>
</dbReference>
<dbReference type="AlphaFoldDB" id="A0A3Q9RIR5"/>
<organism evidence="1 2">
    <name type="scientific">Peribacillus asahii</name>
    <dbReference type="NCBI Taxonomy" id="228899"/>
    <lineage>
        <taxon>Bacteria</taxon>
        <taxon>Bacillati</taxon>
        <taxon>Bacillota</taxon>
        <taxon>Bacilli</taxon>
        <taxon>Bacillales</taxon>
        <taxon>Bacillaceae</taxon>
        <taxon>Peribacillus</taxon>
    </lineage>
</organism>
<evidence type="ECO:0000313" key="1">
    <source>
        <dbReference type="EMBL" id="AZV42565.1"/>
    </source>
</evidence>
<name>A0A3Q9RIR5_9BACI</name>
<protein>
    <submittedName>
        <fullName evidence="1">Uncharacterized protein</fullName>
    </submittedName>
</protein>
<dbReference type="EMBL" id="CP026095">
    <property type="protein sequence ID" value="AZV42565.1"/>
    <property type="molecule type" value="Genomic_DNA"/>
</dbReference>